<dbReference type="GO" id="GO:0005858">
    <property type="term" value="C:axonemal dynein complex"/>
    <property type="evidence" value="ECO:0007669"/>
    <property type="project" value="TreeGrafter"/>
</dbReference>
<comment type="similarity">
    <text evidence="1">Belongs to the dynein heavy chain family.</text>
</comment>
<dbReference type="PANTHER" id="PTHR46532:SF4">
    <property type="entry name" value="AAA+ ATPASE DOMAIN-CONTAINING PROTEIN"/>
    <property type="match status" value="1"/>
</dbReference>
<dbReference type="AlphaFoldDB" id="A0AAV2S1J5"/>
<organism evidence="3 4">
    <name type="scientific">Meganyctiphanes norvegica</name>
    <name type="common">Northern krill</name>
    <name type="synonym">Thysanopoda norvegica</name>
    <dbReference type="NCBI Taxonomy" id="48144"/>
    <lineage>
        <taxon>Eukaryota</taxon>
        <taxon>Metazoa</taxon>
        <taxon>Ecdysozoa</taxon>
        <taxon>Arthropoda</taxon>
        <taxon>Crustacea</taxon>
        <taxon>Multicrustacea</taxon>
        <taxon>Malacostraca</taxon>
        <taxon>Eumalacostraca</taxon>
        <taxon>Eucarida</taxon>
        <taxon>Euphausiacea</taxon>
        <taxon>Euphausiidae</taxon>
        <taxon>Meganyctiphanes</taxon>
    </lineage>
</organism>
<dbReference type="EMBL" id="CAXKWB010036564">
    <property type="protein sequence ID" value="CAL4148515.1"/>
    <property type="molecule type" value="Genomic_DNA"/>
</dbReference>
<evidence type="ECO:0000313" key="4">
    <source>
        <dbReference type="Proteomes" id="UP001497623"/>
    </source>
</evidence>
<feature type="domain" description="Dynein heavy chain tail" evidence="2">
    <location>
        <begin position="3"/>
        <end position="98"/>
    </location>
</feature>
<dbReference type="GO" id="GO:0007018">
    <property type="term" value="P:microtubule-based movement"/>
    <property type="evidence" value="ECO:0007669"/>
    <property type="project" value="InterPro"/>
</dbReference>
<evidence type="ECO:0000256" key="1">
    <source>
        <dbReference type="ARBA" id="ARBA00008887"/>
    </source>
</evidence>
<dbReference type="GO" id="GO:0045505">
    <property type="term" value="F:dynein intermediate chain binding"/>
    <property type="evidence" value="ECO:0007669"/>
    <property type="project" value="InterPro"/>
</dbReference>
<evidence type="ECO:0000259" key="2">
    <source>
        <dbReference type="Pfam" id="PF08385"/>
    </source>
</evidence>
<dbReference type="GO" id="GO:0051959">
    <property type="term" value="F:dynein light intermediate chain binding"/>
    <property type="evidence" value="ECO:0007669"/>
    <property type="project" value="InterPro"/>
</dbReference>
<reference evidence="3 4" key="1">
    <citation type="submission" date="2024-05" db="EMBL/GenBank/DDBJ databases">
        <authorList>
            <person name="Wallberg A."/>
        </authorList>
    </citation>
    <scope>NUCLEOTIDE SEQUENCE [LARGE SCALE GENOMIC DNA]</scope>
</reference>
<dbReference type="PANTHER" id="PTHR46532">
    <property type="entry name" value="MALE FERTILITY FACTOR KL5"/>
    <property type="match status" value="1"/>
</dbReference>
<feature type="non-terminal residue" evidence="3">
    <location>
        <position position="99"/>
    </location>
</feature>
<sequence length="99" mass="11546">VYKMYNKQYEEPPPLRGLPPVAGKIQWARSLFKHLEAPMMAFRDHGVILDIPEGKEAVRRYNRIGKILVAYELAYYDSWKKQSLSAIQKSLHCTLVVKR</sequence>
<accession>A0AAV2S1J5</accession>
<feature type="non-terminal residue" evidence="3">
    <location>
        <position position="1"/>
    </location>
</feature>
<proteinExistence type="inferred from homology"/>
<dbReference type="Proteomes" id="UP001497623">
    <property type="component" value="Unassembled WGS sequence"/>
</dbReference>
<evidence type="ECO:0000313" key="3">
    <source>
        <dbReference type="EMBL" id="CAL4148515.1"/>
    </source>
</evidence>
<dbReference type="Pfam" id="PF08385">
    <property type="entry name" value="DHC_N1"/>
    <property type="match status" value="1"/>
</dbReference>
<dbReference type="InterPro" id="IPR013594">
    <property type="entry name" value="Dynein_heavy_tail"/>
</dbReference>
<dbReference type="InterPro" id="IPR026983">
    <property type="entry name" value="DHC"/>
</dbReference>
<protein>
    <recommendedName>
        <fullName evidence="2">Dynein heavy chain tail domain-containing protein</fullName>
    </recommendedName>
</protein>
<name>A0AAV2S1J5_MEGNR</name>
<gene>
    <name evidence="3" type="ORF">MNOR_LOCUS30244</name>
</gene>
<keyword evidence="4" id="KW-1185">Reference proteome</keyword>
<comment type="caution">
    <text evidence="3">The sequence shown here is derived from an EMBL/GenBank/DDBJ whole genome shotgun (WGS) entry which is preliminary data.</text>
</comment>